<name>E8X1H7_GRATM</name>
<organism evidence="4">
    <name type="scientific">Granulicella tundricola (strain ATCC BAA-1859 / DSM 23138 / MP5ACTX9)</name>
    <dbReference type="NCBI Taxonomy" id="1198114"/>
    <lineage>
        <taxon>Bacteria</taxon>
        <taxon>Pseudomonadati</taxon>
        <taxon>Acidobacteriota</taxon>
        <taxon>Terriglobia</taxon>
        <taxon>Terriglobales</taxon>
        <taxon>Acidobacteriaceae</taxon>
        <taxon>Granulicella</taxon>
    </lineage>
</organism>
<evidence type="ECO:0000313" key="3">
    <source>
        <dbReference type="EMBL" id="ADW70212.1"/>
    </source>
</evidence>
<keyword evidence="4" id="KW-1185">Reference proteome</keyword>
<dbReference type="Proteomes" id="UP000000343">
    <property type="component" value="Chromosome"/>
</dbReference>
<dbReference type="eggNOG" id="COG0308">
    <property type="taxonomic scope" value="Bacteria"/>
</dbReference>
<keyword evidence="2" id="KW-0732">Signal</keyword>
<dbReference type="KEGG" id="acm:AciX9_3201"/>
<evidence type="ECO:0000256" key="1">
    <source>
        <dbReference type="SAM" id="MobiDB-lite"/>
    </source>
</evidence>
<sequence>MSRYSLPVLTALLAGQMLVAQDVPAAPQVPQGKVLFSTDHPPNEQQPAISSSSGIPLPGPPDSLPKVAVTDLERSGVVIDSYDLDLHLIPADAREEMHATLVIRNSSATSISRIPLQVSSTFRWQGVSLVGTGLKPVAFTQSPIATDADHTGYAQEAIVTLPEPLAPGATVTLSVFYLGEVRQSAARLEILGTPTDRADHAEWDEIAQTDDDSATALRGFGNVIWYPVAAPTAVLGDGNKLFEVIGHQRVQDLTAKIRLNLTVEYVGDPPVGVVFDGELQPLAATVDDKDELVGNAHGLATAEFPVRPIGFRIPSLFLTAQQPSVTDGQMLSVITPHTETIQPYAEAAAKVQPMLVDWFGATPIEPLILLDHPGEPYEDHALVVGQLAGDAQADDIAPTLVGGLSHAWFHSSHPWISEGLAQFMSLLWIERTAGRQAAMGALAHEANLIALSEPDFSLAVPGGGEALTEASSEVYYRSKAAAVWWQLRDILGEDVLRQGLAAYRKSVALNASFDSDPKAMQKTLEKVSHRELGWFFDDWVYRDRGLPDLAVVAVNPRLLPARPGKNSGYLVAVEVRNDGDAVAEVPVTVHSGRLTSTERLRIPGHGTASTRILFEDTPETLQVNDGSTPELRTSVHNRDIQITH</sequence>
<dbReference type="STRING" id="1198114.AciX9_3201"/>
<dbReference type="RefSeq" id="WP_013581524.1">
    <property type="nucleotide sequence ID" value="NC_015064.1"/>
</dbReference>
<dbReference type="OrthoDB" id="106682at2"/>
<accession>E8X1H7</accession>
<evidence type="ECO:0000313" key="4">
    <source>
        <dbReference type="Proteomes" id="UP000000343"/>
    </source>
</evidence>
<feature type="chain" id="PRO_5003230165" description="Peptidase M1 membrane alanine aminopeptidase domain-containing protein" evidence="2">
    <location>
        <begin position="21"/>
        <end position="644"/>
    </location>
</feature>
<evidence type="ECO:0000256" key="2">
    <source>
        <dbReference type="SAM" id="SignalP"/>
    </source>
</evidence>
<dbReference type="SUPFAM" id="SSF55486">
    <property type="entry name" value="Metalloproteases ('zincins'), catalytic domain"/>
    <property type="match status" value="1"/>
</dbReference>
<feature type="signal peptide" evidence="2">
    <location>
        <begin position="1"/>
        <end position="20"/>
    </location>
</feature>
<dbReference type="PaxDb" id="1198114-AciX9_3201"/>
<gene>
    <name evidence="3" type="ordered locus">AciX9_3201</name>
</gene>
<dbReference type="AlphaFoldDB" id="E8X1H7"/>
<dbReference type="Gene3D" id="1.10.390.10">
    <property type="entry name" value="Neutral Protease Domain 2"/>
    <property type="match status" value="1"/>
</dbReference>
<protein>
    <recommendedName>
        <fullName evidence="5">Peptidase M1 membrane alanine aminopeptidase domain-containing protein</fullName>
    </recommendedName>
</protein>
<feature type="region of interest" description="Disordered" evidence="1">
    <location>
        <begin position="32"/>
        <end position="65"/>
    </location>
</feature>
<dbReference type="InterPro" id="IPR027268">
    <property type="entry name" value="Peptidase_M4/M1_CTD_sf"/>
</dbReference>
<dbReference type="HOGENOM" id="CLU_023626_0_0_0"/>
<dbReference type="EMBL" id="CP002480">
    <property type="protein sequence ID" value="ADW70212.1"/>
    <property type="molecule type" value="Genomic_DNA"/>
</dbReference>
<evidence type="ECO:0008006" key="5">
    <source>
        <dbReference type="Google" id="ProtNLM"/>
    </source>
</evidence>
<proteinExistence type="predicted"/>
<reference evidence="4" key="1">
    <citation type="submission" date="2011-01" db="EMBL/GenBank/DDBJ databases">
        <title>Complete sequence of chromosome of Acidobacterium sp. MP5ACTX9.</title>
        <authorList>
            <consortium name="US DOE Joint Genome Institute"/>
            <person name="Lucas S."/>
            <person name="Copeland A."/>
            <person name="Lapidus A."/>
            <person name="Cheng J.-F."/>
            <person name="Goodwin L."/>
            <person name="Pitluck S."/>
            <person name="Teshima H."/>
            <person name="Detter J.C."/>
            <person name="Han C."/>
            <person name="Tapia R."/>
            <person name="Land M."/>
            <person name="Hauser L."/>
            <person name="Kyrpides N."/>
            <person name="Ivanova N."/>
            <person name="Ovchinnikova G."/>
            <person name="Pagani I."/>
            <person name="Rawat S.R."/>
            <person name="Mannisto M."/>
            <person name="Haggblom M.M."/>
            <person name="Woyke T."/>
        </authorList>
    </citation>
    <scope>NUCLEOTIDE SEQUENCE [LARGE SCALE GENOMIC DNA]</scope>
    <source>
        <strain evidence="4">MP5ACTX9</strain>
    </source>
</reference>